<organism evidence="1 2">
    <name type="scientific">Thalassospira xianhensis MCCC 1A02616</name>
    <dbReference type="NCBI Taxonomy" id="1177929"/>
    <lineage>
        <taxon>Bacteria</taxon>
        <taxon>Pseudomonadati</taxon>
        <taxon>Pseudomonadota</taxon>
        <taxon>Alphaproteobacteria</taxon>
        <taxon>Rhodospirillales</taxon>
        <taxon>Thalassospiraceae</taxon>
        <taxon>Thalassospira</taxon>
    </lineage>
</organism>
<evidence type="ECO:0000313" key="1">
    <source>
        <dbReference type="EMBL" id="RCK06296.1"/>
    </source>
</evidence>
<proteinExistence type="predicted"/>
<dbReference type="Proteomes" id="UP000252419">
    <property type="component" value="Unassembled WGS sequence"/>
</dbReference>
<dbReference type="AlphaFoldDB" id="A0A367UD96"/>
<dbReference type="EMBL" id="JPWA01000008">
    <property type="protein sequence ID" value="RCK06296.1"/>
    <property type="molecule type" value="Genomic_DNA"/>
</dbReference>
<protein>
    <submittedName>
        <fullName evidence="1">Uncharacterized protein</fullName>
    </submittedName>
</protein>
<accession>A0A367UD96</accession>
<evidence type="ECO:0000313" key="2">
    <source>
        <dbReference type="Proteomes" id="UP000252419"/>
    </source>
</evidence>
<name>A0A367UD96_9PROT</name>
<keyword evidence="2" id="KW-1185">Reference proteome</keyword>
<comment type="caution">
    <text evidence="1">The sequence shown here is derived from an EMBL/GenBank/DDBJ whole genome shotgun (WGS) entry which is preliminary data.</text>
</comment>
<reference evidence="1 2" key="1">
    <citation type="submission" date="2014-07" db="EMBL/GenBank/DDBJ databases">
        <title>Draft genome sequence of Thalassospira xianhensis P-4 (MCCC 1A02616).</title>
        <authorList>
            <person name="Lai Q."/>
            <person name="Shao Z."/>
        </authorList>
    </citation>
    <scope>NUCLEOTIDE SEQUENCE [LARGE SCALE GENOMIC DNA]</scope>
    <source>
        <strain evidence="1 2">MCCC 1A02616</strain>
    </source>
</reference>
<gene>
    <name evidence="1" type="ORF">TH5_08795</name>
</gene>
<sequence>MNRLGVYRGLPNAVLVSKACGFHASATGPFLIEKGLRSLGFSYGREDNWSLNDLVMFVREEGEAYVQLPLSSEAEHWVWVRGFNEASQTFDVYCPLSGQREMDALDFAPDVLGPEYPPVFTIQTLDEWHPGLRNEKRIAGLIRGWKPVSDISFEEFTRGASVIRDEDLTDSLRRLIADAAVEIRDWSEGDCGQELLTQFKSDYRFFSIPSVARGGLSHMYVREKSTGDVVGGIAGGNTWVDEKHRCKGIASEMILAAWNDVGFQYLMPGSFSESGYAARQKAYKLALERHAILTQDEQIPPTRSLAPLGV</sequence>